<feature type="transmembrane region" description="Helical" evidence="1">
    <location>
        <begin position="79"/>
        <end position="99"/>
    </location>
</feature>
<evidence type="ECO:0000256" key="1">
    <source>
        <dbReference type="SAM" id="Phobius"/>
    </source>
</evidence>
<dbReference type="Proteomes" id="UP001236569">
    <property type="component" value="Unassembled WGS sequence"/>
</dbReference>
<dbReference type="EMBL" id="JASHID010000001">
    <property type="protein sequence ID" value="MDI9863074.1"/>
    <property type="molecule type" value="Genomic_DNA"/>
</dbReference>
<evidence type="ECO:0000313" key="3">
    <source>
        <dbReference type="Proteomes" id="UP001236569"/>
    </source>
</evidence>
<feature type="transmembrane region" description="Helical" evidence="1">
    <location>
        <begin position="21"/>
        <end position="40"/>
    </location>
</feature>
<evidence type="ECO:0000313" key="2">
    <source>
        <dbReference type="EMBL" id="MDI9863074.1"/>
    </source>
</evidence>
<protein>
    <submittedName>
        <fullName evidence="2">Uncharacterized protein</fullName>
    </submittedName>
</protein>
<feature type="transmembrane region" description="Helical" evidence="1">
    <location>
        <begin position="238"/>
        <end position="257"/>
    </location>
</feature>
<comment type="caution">
    <text evidence="2">The sequence shown here is derived from an EMBL/GenBank/DDBJ whole genome shotgun (WGS) entry which is preliminary data.</text>
</comment>
<gene>
    <name evidence="2" type="ORF">QM480_01955</name>
</gene>
<dbReference type="RefSeq" id="WP_283368411.1">
    <property type="nucleotide sequence ID" value="NZ_JASHID010000001.1"/>
</dbReference>
<proteinExistence type="predicted"/>
<keyword evidence="1" id="KW-0812">Transmembrane</keyword>
<feature type="transmembrane region" description="Helical" evidence="1">
    <location>
        <begin position="212"/>
        <end position="232"/>
    </location>
</feature>
<keyword evidence="1" id="KW-0472">Membrane</keyword>
<reference evidence="2 3" key="1">
    <citation type="submission" date="2023-05" db="EMBL/GenBank/DDBJ databases">
        <title>Novel species of genus Flectobacillus isolated from stream in China.</title>
        <authorList>
            <person name="Lu H."/>
        </authorList>
    </citation>
    <scope>NUCLEOTIDE SEQUENCE [LARGE SCALE GENOMIC DNA]</scope>
    <source>
        <strain evidence="2 3">DC10W</strain>
    </source>
</reference>
<keyword evidence="1" id="KW-1133">Transmembrane helix</keyword>
<accession>A0ABT6YHK3</accession>
<keyword evidence="3" id="KW-1185">Reference proteome</keyword>
<organism evidence="2 3">
    <name type="scientific">Flectobacillus longus</name>
    <dbReference type="NCBI Taxonomy" id="2984207"/>
    <lineage>
        <taxon>Bacteria</taxon>
        <taxon>Pseudomonadati</taxon>
        <taxon>Bacteroidota</taxon>
        <taxon>Cytophagia</taxon>
        <taxon>Cytophagales</taxon>
        <taxon>Flectobacillaceae</taxon>
        <taxon>Flectobacillus</taxon>
    </lineage>
</organism>
<feature type="transmembrane region" description="Helical" evidence="1">
    <location>
        <begin position="168"/>
        <end position="191"/>
    </location>
</feature>
<name>A0ABT6YHK3_9BACT</name>
<feature type="transmembrane region" description="Helical" evidence="1">
    <location>
        <begin position="278"/>
        <end position="300"/>
    </location>
</feature>
<sequence length="313" mass="37018">MIQKICFLRYRQLLSILQKTGWVYTFLAMCLLIGLFLQLIGSSKSSPLWILILPFSIIPFHQNRKDKRLLQQIFLEKTWLAYLFEYEILTIPFVVWNVLWSQNWVFGSLTVGIVALLPRFQPNVELNWRAIRLKHSWIPPSQFEWHAHFRQNGWGIYGLYLLTIIVGIWHWAGFIGIGLVTISLVGCYNFCESQLILKLDHQSSRKFLKAKILSQLFLFAKFIAPIVLWYIFRFPEHWLAYLILLFFYLLNFTVLILNKYKSYIPNESVTSGKVYVGMVLLGMLLPYFFPISIVLFVVFYPKAIRNLQTYFYA</sequence>